<dbReference type="EMBL" id="AP017470">
    <property type="protein sequence ID" value="BBB33390.1"/>
    <property type="molecule type" value="Genomic_DNA"/>
</dbReference>
<feature type="repeat" description="TPR" evidence="3">
    <location>
        <begin position="509"/>
        <end position="542"/>
    </location>
</feature>
<sequence>MKNNSLYSKKKYVLFLFFLVGILIYSPSLGGSFLFDDLRLINTAKEFKSISGYFKIIHNTKRFYPNRDSYAFWVLFLAEYNIFKDNPSGYKVVNLIFHILASFLFFLFLRKLLISKFLKGKEKLKKKEEQRKESFVELFSFLGGLLFLVHPVNTEAVSYVAGSNNGIGGFFFILGVYLFLIFLESKDLKNEILYFISSMFVFVVSFFFKEVYLVFPLFCVFLYLAVKPFSKKRLIIGIFAVLLFLIAIGLGTAFLNISPFPQVRRTFSKYSGKVEQKTIATNLYANAYAIYLNVFPKNINLDHDLPLIEKIYDYRAVLSFLFLLFLAIIFYKLRDKFPLSLFAYFSYLLLMAPSNSFILRGLKWTGYDILSERNLYGPAFFFTIIILEILWVLSGRDLKKFKLLATIVIVIFGIRTFARNFDYKDDLTIWKASLKYSPNRARPNFNYAVALKNRERFDEAIPYAKKAFKLAPAENSIGLLANLYKQTGKIESYKLLLESALSNRKYQTAGLYHQLGEFYYENGEFDKAEGYFLKAIKRKKVFVLPRLSLVYLYLNEGRYDKANRHLKVLNRLIKKNDGKLLAGVFIDNVVKSRVEFANALYNFGTGEINTAIEECNKAIKLNPLFTEPYLKLGEYYFVNNQDDKALFYFEKAKSTPDYPKYRNQIEDMINKILQSKNK</sequence>
<feature type="transmembrane region" description="Helical" evidence="4">
    <location>
        <begin position="374"/>
        <end position="394"/>
    </location>
</feature>
<dbReference type="Gene3D" id="1.25.40.10">
    <property type="entry name" value="Tetratricopeptide repeat domain"/>
    <property type="match status" value="2"/>
</dbReference>
<dbReference type="PANTHER" id="PTHR44227:SF3">
    <property type="entry name" value="PROTEIN O-MANNOSYL-TRANSFERASE TMTC4"/>
    <property type="match status" value="1"/>
</dbReference>
<keyword evidence="4" id="KW-0812">Transmembrane</keyword>
<feature type="transmembrane region" description="Helical" evidence="4">
    <location>
        <begin position="341"/>
        <end position="362"/>
    </location>
</feature>
<evidence type="ECO:0008006" key="7">
    <source>
        <dbReference type="Google" id="ProtNLM"/>
    </source>
</evidence>
<keyword evidence="2 3" id="KW-0802">TPR repeat</keyword>
<feature type="transmembrane region" description="Helical" evidence="4">
    <location>
        <begin position="12"/>
        <end position="35"/>
    </location>
</feature>
<feature type="transmembrane region" description="Helical" evidence="4">
    <location>
        <begin position="278"/>
        <end position="296"/>
    </location>
</feature>
<evidence type="ECO:0000256" key="3">
    <source>
        <dbReference type="PROSITE-ProRule" id="PRU00339"/>
    </source>
</evidence>
<dbReference type="InterPro" id="IPR019734">
    <property type="entry name" value="TPR_rpt"/>
</dbReference>
<keyword evidence="1" id="KW-0677">Repeat</keyword>
<keyword evidence="6" id="KW-1185">Reference proteome</keyword>
<dbReference type="Proteomes" id="UP000595564">
    <property type="component" value="Chromosome"/>
</dbReference>
<feature type="transmembrane region" description="Helical" evidence="4">
    <location>
        <begin position="235"/>
        <end position="257"/>
    </location>
</feature>
<dbReference type="SMART" id="SM00028">
    <property type="entry name" value="TPR"/>
    <property type="match status" value="4"/>
</dbReference>
<organism evidence="5 6">
    <name type="scientific">Thermotomaculum hydrothermale</name>
    <dbReference type="NCBI Taxonomy" id="981385"/>
    <lineage>
        <taxon>Bacteria</taxon>
        <taxon>Pseudomonadati</taxon>
        <taxon>Acidobacteriota</taxon>
        <taxon>Holophagae</taxon>
        <taxon>Thermotomaculales</taxon>
        <taxon>Thermotomaculaceae</taxon>
        <taxon>Thermotomaculum</taxon>
    </lineage>
</organism>
<accession>A0A7R6T038</accession>
<dbReference type="PROSITE" id="PS50005">
    <property type="entry name" value="TPR"/>
    <property type="match status" value="1"/>
</dbReference>
<dbReference type="InterPro" id="IPR052346">
    <property type="entry name" value="O-mannosyl-transferase_TMTC"/>
</dbReference>
<dbReference type="Pfam" id="PF13374">
    <property type="entry name" value="TPR_10"/>
    <property type="match status" value="1"/>
</dbReference>
<keyword evidence="4" id="KW-0472">Membrane</keyword>
<dbReference type="PANTHER" id="PTHR44227">
    <property type="match status" value="1"/>
</dbReference>
<dbReference type="Pfam" id="PF13181">
    <property type="entry name" value="TPR_8"/>
    <property type="match status" value="1"/>
</dbReference>
<dbReference type="AlphaFoldDB" id="A0A7R6T038"/>
<dbReference type="InterPro" id="IPR011990">
    <property type="entry name" value="TPR-like_helical_dom_sf"/>
</dbReference>
<evidence type="ECO:0000256" key="1">
    <source>
        <dbReference type="ARBA" id="ARBA00022737"/>
    </source>
</evidence>
<protein>
    <recommendedName>
        <fullName evidence="7">Tetratricopeptide repeat protein</fullName>
    </recommendedName>
</protein>
<feature type="transmembrane region" description="Helical" evidence="4">
    <location>
        <begin position="316"/>
        <end position="334"/>
    </location>
</feature>
<keyword evidence="4" id="KW-1133">Transmembrane helix</keyword>
<feature type="transmembrane region" description="Helical" evidence="4">
    <location>
        <begin position="192"/>
        <end position="223"/>
    </location>
</feature>
<gene>
    <name evidence="5" type="ORF">TTHT_1939</name>
</gene>
<feature type="transmembrane region" description="Helical" evidence="4">
    <location>
        <begin position="95"/>
        <end position="113"/>
    </location>
</feature>
<reference evidence="5 6" key="1">
    <citation type="journal article" date="2012" name="Extremophiles">
        <title>Thermotomaculum hydrothermale gen. nov., sp. nov., a novel heterotrophic thermophile within the phylum Acidobacteria from a deep-sea hydrothermal vent chimney in the Southern Okinawa Trough.</title>
        <authorList>
            <person name="Izumi H."/>
            <person name="Nunoura T."/>
            <person name="Miyazaki M."/>
            <person name="Mino S."/>
            <person name="Toki T."/>
            <person name="Takai K."/>
            <person name="Sako Y."/>
            <person name="Sawabe T."/>
            <person name="Nakagawa S."/>
        </authorList>
    </citation>
    <scope>NUCLEOTIDE SEQUENCE [LARGE SCALE GENOMIC DNA]</scope>
    <source>
        <strain evidence="5 6">AC55</strain>
    </source>
</reference>
<feature type="transmembrane region" description="Helical" evidence="4">
    <location>
        <begin position="134"/>
        <end position="153"/>
    </location>
</feature>
<evidence type="ECO:0000256" key="2">
    <source>
        <dbReference type="ARBA" id="ARBA00022803"/>
    </source>
</evidence>
<dbReference type="RefSeq" id="WP_201327697.1">
    <property type="nucleotide sequence ID" value="NZ_AP017470.1"/>
</dbReference>
<feature type="transmembrane region" description="Helical" evidence="4">
    <location>
        <begin position="165"/>
        <end position="183"/>
    </location>
</feature>
<evidence type="ECO:0000313" key="6">
    <source>
        <dbReference type="Proteomes" id="UP000595564"/>
    </source>
</evidence>
<dbReference type="KEGG" id="thyd:TTHT_1939"/>
<feature type="transmembrane region" description="Helical" evidence="4">
    <location>
        <begin position="401"/>
        <end position="418"/>
    </location>
</feature>
<dbReference type="SUPFAM" id="SSF81901">
    <property type="entry name" value="HCP-like"/>
    <property type="match status" value="1"/>
</dbReference>
<name>A0A7R6T038_9BACT</name>
<evidence type="ECO:0000313" key="5">
    <source>
        <dbReference type="EMBL" id="BBB33390.1"/>
    </source>
</evidence>
<proteinExistence type="predicted"/>
<evidence type="ECO:0000256" key="4">
    <source>
        <dbReference type="SAM" id="Phobius"/>
    </source>
</evidence>